<dbReference type="CDD" id="cd07341">
    <property type="entry name" value="M56_BlaR1_MecR1_like"/>
    <property type="match status" value="1"/>
</dbReference>
<evidence type="ECO:0000313" key="3">
    <source>
        <dbReference type="EMBL" id="TWT83091.1"/>
    </source>
</evidence>
<keyword evidence="1" id="KW-1133">Transmembrane helix</keyword>
<gene>
    <name evidence="3" type="primary">mecR1</name>
    <name evidence="3" type="ORF">CA13_45540</name>
</gene>
<accession>A0A5C5Z8C7</accession>
<dbReference type="InterPro" id="IPR008756">
    <property type="entry name" value="Peptidase_M56"/>
</dbReference>
<protein>
    <submittedName>
        <fullName evidence="3">Methicillin resistance mecR1 protein</fullName>
    </submittedName>
</protein>
<feature type="transmembrane region" description="Helical" evidence="1">
    <location>
        <begin position="222"/>
        <end position="244"/>
    </location>
</feature>
<evidence type="ECO:0000313" key="4">
    <source>
        <dbReference type="Proteomes" id="UP000315010"/>
    </source>
</evidence>
<name>A0A5C5Z8C7_9BACT</name>
<feature type="transmembrane region" description="Helical" evidence="1">
    <location>
        <begin position="48"/>
        <end position="72"/>
    </location>
</feature>
<dbReference type="PANTHER" id="PTHR34978">
    <property type="entry name" value="POSSIBLE SENSOR-TRANSDUCER PROTEIN BLAR"/>
    <property type="match status" value="1"/>
</dbReference>
<sequence length="577" mass="63651">MIHATNDLAGDWFKWLVSSSWQVGLFVVLVACLCLVLKKGSPRLRHGLWLLALLKMFLPPSLSVVTGIGHWLMPDIAAREAGATVMLGAVMTGIPQTAADLHNMQMPQGLSGAAQWMLIWSIGVLAFFVFVLLRYRKATEAMRSNISIDEGPLRIALEKSAIKLGLLHLPDLYVTDTITSPLLFGILRPSIVLPRTLTSTASETELMAALSHELTHFRRRDVWVGWLQIVAQGLFWFHPLVWWANRRIRDSREECCDEAVLSDAGVTPAHYGEAMMRVLTSSKAKSLAGATFLGVFERGTNLQNRLEQIMNYETKRSFGWASKALLLVVATVLLPMAPGATGRLGAEDVAATNKASTGQAPKLVTSTPAIGQTDVKVSLDEIRVTFDRDMGKGMSWTGGPPLFPPVDKSRKAQWIDRRTCALPVKFERGKFYRLGINARSFQNFRSSDGVPVEPIDFYFVTEDASKDVLAMAEKPKVVELSPANDGTDVDPKTRSVSVTFNIPMSAGMSWTGGGANFPTIPAGRSAKWSKDRKTCTLPVELAPKRKYRLGLNSKSFRNFQSEHGISLDPVVYEFETK</sequence>
<keyword evidence="4" id="KW-1185">Reference proteome</keyword>
<organism evidence="3 4">
    <name type="scientific">Novipirellula herctigrandis</name>
    <dbReference type="NCBI Taxonomy" id="2527986"/>
    <lineage>
        <taxon>Bacteria</taxon>
        <taxon>Pseudomonadati</taxon>
        <taxon>Planctomycetota</taxon>
        <taxon>Planctomycetia</taxon>
        <taxon>Pirellulales</taxon>
        <taxon>Pirellulaceae</taxon>
        <taxon>Novipirellula</taxon>
    </lineage>
</organism>
<evidence type="ECO:0000256" key="1">
    <source>
        <dbReference type="SAM" id="Phobius"/>
    </source>
</evidence>
<dbReference type="OrthoDB" id="219918at2"/>
<dbReference type="EMBL" id="SJPJ01000001">
    <property type="protein sequence ID" value="TWT83091.1"/>
    <property type="molecule type" value="Genomic_DNA"/>
</dbReference>
<feature type="transmembrane region" description="Helical" evidence="1">
    <location>
        <begin position="12"/>
        <end position="36"/>
    </location>
</feature>
<keyword evidence="1" id="KW-0812">Transmembrane</keyword>
<feature type="domain" description="Peptidase M56" evidence="2">
    <location>
        <begin position="22"/>
        <end position="307"/>
    </location>
</feature>
<evidence type="ECO:0000259" key="2">
    <source>
        <dbReference type="Pfam" id="PF05569"/>
    </source>
</evidence>
<dbReference type="Gene3D" id="3.30.2010.10">
    <property type="entry name" value="Metalloproteases ('zincins'), catalytic domain"/>
    <property type="match status" value="1"/>
</dbReference>
<dbReference type="RefSeq" id="WP_146400017.1">
    <property type="nucleotide sequence ID" value="NZ_SJPJ01000001.1"/>
</dbReference>
<dbReference type="Proteomes" id="UP000315010">
    <property type="component" value="Unassembled WGS sequence"/>
</dbReference>
<dbReference type="AlphaFoldDB" id="A0A5C5Z8C7"/>
<dbReference type="PANTHER" id="PTHR34978:SF3">
    <property type="entry name" value="SLR0241 PROTEIN"/>
    <property type="match status" value="1"/>
</dbReference>
<comment type="caution">
    <text evidence="3">The sequence shown here is derived from an EMBL/GenBank/DDBJ whole genome shotgun (WGS) entry which is preliminary data.</text>
</comment>
<dbReference type="InterPro" id="IPR052173">
    <property type="entry name" value="Beta-lactam_resp_regulator"/>
</dbReference>
<proteinExistence type="predicted"/>
<keyword evidence="1" id="KW-0472">Membrane</keyword>
<reference evidence="3 4" key="1">
    <citation type="submission" date="2019-02" db="EMBL/GenBank/DDBJ databases">
        <title>Deep-cultivation of Planctomycetes and their phenomic and genomic characterization uncovers novel biology.</title>
        <authorList>
            <person name="Wiegand S."/>
            <person name="Jogler M."/>
            <person name="Boedeker C."/>
            <person name="Pinto D."/>
            <person name="Vollmers J."/>
            <person name="Rivas-Marin E."/>
            <person name="Kohn T."/>
            <person name="Peeters S.H."/>
            <person name="Heuer A."/>
            <person name="Rast P."/>
            <person name="Oberbeckmann S."/>
            <person name="Bunk B."/>
            <person name="Jeske O."/>
            <person name="Meyerdierks A."/>
            <person name="Storesund J.E."/>
            <person name="Kallscheuer N."/>
            <person name="Luecker S."/>
            <person name="Lage O.M."/>
            <person name="Pohl T."/>
            <person name="Merkel B.J."/>
            <person name="Hornburger P."/>
            <person name="Mueller R.-W."/>
            <person name="Bruemmer F."/>
            <person name="Labrenz M."/>
            <person name="Spormann A.M."/>
            <person name="Op Den Camp H."/>
            <person name="Overmann J."/>
            <person name="Amann R."/>
            <person name="Jetten M.S.M."/>
            <person name="Mascher T."/>
            <person name="Medema M.H."/>
            <person name="Devos D.P."/>
            <person name="Kaster A.-K."/>
            <person name="Ovreas L."/>
            <person name="Rohde M."/>
            <person name="Galperin M.Y."/>
            <person name="Jogler C."/>
        </authorList>
    </citation>
    <scope>NUCLEOTIDE SEQUENCE [LARGE SCALE GENOMIC DNA]</scope>
    <source>
        <strain evidence="3 4">CA13</strain>
    </source>
</reference>
<feature type="transmembrane region" description="Helical" evidence="1">
    <location>
        <begin position="113"/>
        <end position="133"/>
    </location>
</feature>
<dbReference type="Pfam" id="PF05569">
    <property type="entry name" value="Peptidase_M56"/>
    <property type="match status" value="1"/>
</dbReference>